<accession>A0A0F8YTA9</accession>
<sequence length="174" mass="19624">MRRYIIIAVLLLAAPVLAFQEEEYGYYNNEPDGFRGIKWGDALPDGMAKIGTEASFGGIDIYIRKGDKLTIGGAELEQVAYYFWRGKFISSAINTKDSGNWNALMDALKAKFGKGTQNNPYIEKYYWPGAKTNIYANYNEFSKEGSITFISLDHYKKMQAYAEQKAKEGAEDGF</sequence>
<dbReference type="AlphaFoldDB" id="A0A0F8YTA9"/>
<comment type="caution">
    <text evidence="1">The sequence shown here is derived from an EMBL/GenBank/DDBJ whole genome shotgun (WGS) entry which is preliminary data.</text>
</comment>
<evidence type="ECO:0000313" key="1">
    <source>
        <dbReference type="EMBL" id="KKK57344.1"/>
    </source>
</evidence>
<proteinExistence type="predicted"/>
<protein>
    <submittedName>
        <fullName evidence="1">Uncharacterized protein</fullName>
    </submittedName>
</protein>
<dbReference type="EMBL" id="LAZR01064532">
    <property type="protein sequence ID" value="KKK57344.1"/>
    <property type="molecule type" value="Genomic_DNA"/>
</dbReference>
<gene>
    <name evidence="1" type="ORF">LCGC14_3055400</name>
</gene>
<organism evidence="1">
    <name type="scientific">marine sediment metagenome</name>
    <dbReference type="NCBI Taxonomy" id="412755"/>
    <lineage>
        <taxon>unclassified sequences</taxon>
        <taxon>metagenomes</taxon>
        <taxon>ecological metagenomes</taxon>
    </lineage>
</organism>
<name>A0A0F8YTA9_9ZZZZ</name>
<reference evidence="1" key="1">
    <citation type="journal article" date="2015" name="Nature">
        <title>Complex archaea that bridge the gap between prokaryotes and eukaryotes.</title>
        <authorList>
            <person name="Spang A."/>
            <person name="Saw J.H."/>
            <person name="Jorgensen S.L."/>
            <person name="Zaremba-Niedzwiedzka K."/>
            <person name="Martijn J."/>
            <person name="Lind A.E."/>
            <person name="van Eijk R."/>
            <person name="Schleper C."/>
            <person name="Guy L."/>
            <person name="Ettema T.J."/>
        </authorList>
    </citation>
    <scope>NUCLEOTIDE SEQUENCE</scope>
</reference>